<evidence type="ECO:0000313" key="3">
    <source>
        <dbReference type="RefSeq" id="XP_055896596.1"/>
    </source>
</evidence>
<feature type="compositionally biased region" description="Polar residues" evidence="1">
    <location>
        <begin position="2097"/>
        <end position="2120"/>
    </location>
</feature>
<feature type="region of interest" description="Disordered" evidence="1">
    <location>
        <begin position="633"/>
        <end position="701"/>
    </location>
</feature>
<feature type="compositionally biased region" description="Low complexity" evidence="1">
    <location>
        <begin position="653"/>
        <end position="663"/>
    </location>
</feature>
<gene>
    <name evidence="3" type="primary">LOC106073649</name>
</gene>
<evidence type="ECO:0000313" key="2">
    <source>
        <dbReference type="Proteomes" id="UP001165740"/>
    </source>
</evidence>
<feature type="compositionally biased region" description="Low complexity" evidence="1">
    <location>
        <begin position="1888"/>
        <end position="1906"/>
    </location>
</feature>
<proteinExistence type="predicted"/>
<organism evidence="2 3">
    <name type="scientific">Biomphalaria glabrata</name>
    <name type="common">Bloodfluke planorb</name>
    <name type="synonym">Freshwater snail</name>
    <dbReference type="NCBI Taxonomy" id="6526"/>
    <lineage>
        <taxon>Eukaryota</taxon>
        <taxon>Metazoa</taxon>
        <taxon>Spiralia</taxon>
        <taxon>Lophotrochozoa</taxon>
        <taxon>Mollusca</taxon>
        <taxon>Gastropoda</taxon>
        <taxon>Heterobranchia</taxon>
        <taxon>Euthyneura</taxon>
        <taxon>Panpulmonata</taxon>
        <taxon>Hygrophila</taxon>
        <taxon>Lymnaeoidea</taxon>
        <taxon>Planorbidae</taxon>
        <taxon>Biomphalaria</taxon>
    </lineage>
</organism>
<feature type="compositionally biased region" description="Polar residues" evidence="1">
    <location>
        <begin position="1632"/>
        <end position="1642"/>
    </location>
</feature>
<feature type="region of interest" description="Disordered" evidence="1">
    <location>
        <begin position="2063"/>
        <end position="2147"/>
    </location>
</feature>
<reference evidence="3" key="1">
    <citation type="submission" date="2025-08" db="UniProtKB">
        <authorList>
            <consortium name="RefSeq"/>
        </authorList>
    </citation>
    <scope>IDENTIFICATION</scope>
</reference>
<feature type="compositionally biased region" description="Basic and acidic residues" evidence="1">
    <location>
        <begin position="2351"/>
        <end position="2363"/>
    </location>
</feature>
<feature type="compositionally biased region" description="Polar residues" evidence="1">
    <location>
        <begin position="2364"/>
        <end position="2378"/>
    </location>
</feature>
<feature type="compositionally biased region" description="Basic and acidic residues" evidence="1">
    <location>
        <begin position="666"/>
        <end position="676"/>
    </location>
</feature>
<feature type="compositionally biased region" description="Polar residues" evidence="1">
    <location>
        <begin position="2385"/>
        <end position="2412"/>
    </location>
</feature>
<protein>
    <submittedName>
        <fullName evidence="3">Uncharacterized protein LOC106073649 isoform X2</fullName>
    </submittedName>
</protein>
<feature type="compositionally biased region" description="Polar residues" evidence="1">
    <location>
        <begin position="2063"/>
        <end position="2081"/>
    </location>
</feature>
<feature type="compositionally biased region" description="Polar residues" evidence="1">
    <location>
        <begin position="1907"/>
        <end position="1920"/>
    </location>
</feature>
<feature type="region of interest" description="Disordered" evidence="1">
    <location>
        <begin position="823"/>
        <end position="843"/>
    </location>
</feature>
<feature type="region of interest" description="Disordered" evidence="1">
    <location>
        <begin position="1957"/>
        <end position="2011"/>
    </location>
</feature>
<keyword evidence="2" id="KW-1185">Reference proteome</keyword>
<dbReference type="RefSeq" id="XP_055896596.1">
    <property type="nucleotide sequence ID" value="XM_056040621.1"/>
</dbReference>
<feature type="region of interest" description="Disordered" evidence="1">
    <location>
        <begin position="2330"/>
        <end position="2412"/>
    </location>
</feature>
<dbReference type="Proteomes" id="UP001165740">
    <property type="component" value="Chromosome 9"/>
</dbReference>
<feature type="compositionally biased region" description="Low complexity" evidence="1">
    <location>
        <begin position="2082"/>
        <end position="2096"/>
    </location>
</feature>
<accession>A0A9W3BAX5</accession>
<evidence type="ECO:0000256" key="1">
    <source>
        <dbReference type="SAM" id="MobiDB-lite"/>
    </source>
</evidence>
<feature type="compositionally biased region" description="Basic residues" evidence="1">
    <location>
        <begin position="2330"/>
        <end position="2346"/>
    </location>
</feature>
<feature type="compositionally biased region" description="Low complexity" evidence="1">
    <location>
        <begin position="1965"/>
        <end position="1981"/>
    </location>
</feature>
<feature type="region of interest" description="Disordered" evidence="1">
    <location>
        <begin position="1632"/>
        <end position="1673"/>
    </location>
</feature>
<feature type="compositionally biased region" description="Polar residues" evidence="1">
    <location>
        <begin position="829"/>
        <end position="843"/>
    </location>
</feature>
<feature type="compositionally biased region" description="Polar residues" evidence="1">
    <location>
        <begin position="1652"/>
        <end position="1668"/>
    </location>
</feature>
<dbReference type="GeneID" id="106073649"/>
<feature type="region of interest" description="Disordered" evidence="1">
    <location>
        <begin position="2573"/>
        <end position="2615"/>
    </location>
</feature>
<feature type="compositionally biased region" description="Basic and acidic residues" evidence="1">
    <location>
        <begin position="684"/>
        <end position="701"/>
    </location>
</feature>
<feature type="region of interest" description="Disordered" evidence="1">
    <location>
        <begin position="757"/>
        <end position="790"/>
    </location>
</feature>
<sequence length="2713" mass="300446">MNQSSDGSQDKSLIFSLHNIITFHCQVPTVIRLLKERCPTCFQEKVRLVSVCATCGWKTAQVCDSCERDKAENVKHKLIDIPLHRIEDCVEKLHPLKRTWRKRPQPTSLNTVSQETIDITTTPGTSLETELSLSDTSAVLNDIPVKLEPPISPEPTVLEPTESNTLHFFSNLTSNPSAPKRIRKPTQKTETIFIMNQKRKRKHTLKPTPKLVRSTETNSIPKLKTATENKSTLKPLRTDETNSVPQLARTTETNSISKLTTANEGKIKKKLARTTETNSIHKLDGIAETNSLPKLARTSETNSTSKLATATEMKLTQKLSRIDETNSIPKLARTSETNSTPKLATETEMKLTQKLSRIDETNSIPKLARTSVTNSIPKLATTNEVKLKKKLARTSETKSIAKLAGIAETNSIPKLARTSETNSTPKLATETEMKLTQKLSRIDETNSIPKLARTSVTNSIPKLATTNEVKLKKKLARTSETKSIAKLAGIAETNSMPKLAKTSETNSIPKLATAYEVKLKKKLARTTETNSIPKFARTTETNSIPTLARITETNSIPKFARTTETNSIPTLARTTETNSIPKLARITEANSIPKLAKSTEMKLTPKITKKPTDVKIVSAAKEEQTKSLAKSIFPEREKRVQISTTDEALHSRNTNTSTSTNINGKRTNDQRSEQHLGVKRKLNFGHDSDAESLKDSTSKDYSKSEFQASIELPALDFASVIENCLSNSSPFKDHVTKETLIQECNGNKSTCSDPKAMEHVASQNSSKAVLDSSEKRNDSVTKNYDQNEQPVCNGEQVDQQLKLHKSNDQPDLSIAVSSNSTFNSMTTSEQSTSHPGISTQIPNSSSQPMNIYDTFSTQPPSQQHFSSSTHTFNATSQAFPQITSHVSAAYSLPSNSQSALNQCPKDPPVYQIQSGDFIHPSSMERPPNQNSQNHTNLNINHQNLLCRQTDNNYARSFQSSVDPTLHNNMLNNPSSSASQISNNSFTSNTAAMNTQVNLNNQPSYCQTFFNQSPVTNQSPINYDRNHCNFNSFPNSHDVAILNHPTPHHQPPRTNNVAPEQTFLTNQNAHCSLQTQNSQTLHPVNATGNVSGLVENQSTHFNNGNFNFTSAFENANVPSQSFLDIHSTAGQTVSPSGNQQTALTGSLVNSSQLTYNTQISNTHNNTSKCSFNSLPTISQPNFNVPSPNSQQVFNNIFTSQPFSYNPVVNNQPVFTNAAVNNHPLFNNTGVNNQPIFNTFNNAAVNNQPLFNKASVNEQPIFNTFNNAAINNQSVFSNANVNNQPVFNNAAINSQPVFNNAAINSQPVFNNAAINSQPVFNNAAINSQPVFNNAAINSQPVFNNAAINSQPVFNNAAVNNQPAFCNAAINNQPVLGNAAVNNQPVFGNVAVNNQSIFNNAVVNNQPVFNNAAANHQSYFNSSVYNGQPVNNAFQNCQSVFNNTSFNNQPISNNEFPNYQPALNNFTASSDAHGSVNFTAVGNPTCTQPVFVNNQTFLNSQDTSIHCFNSPAMNNNFDNTMLSNQSNFLTQPLNCAPVYTNQSFNGQPNHNEPFVNFLSVSNNNSSNSTNSQCGFSPPDNQYHSHGISSMVSERNSVNSHPSCSTTIDSNQFNTNTISENCQEVLNVPPASIHNNNDNTYVNNPLQLAYPPGSGSEISNNQTEKSTDSQTELSRDNDQSFRDMCLSINEAEQHGTQSKTGETFFQCDNNQFDCVTEAFNPPGDSITEKRASKDQSLLGSQTTSDQSCLFKVNQTDRNLWNDISYLIQPDVAASSIRQTNEHLEIVNHTREKTIPEQSSSIESCASNQITNENPNVHNYFSINDYLIAENFQDDQSLCNNQSQINETFLNYLTPAESVESSTDISNDESFFGSHESSNLLDVMAENSSLITVSQEQQESKNNSSKNTNVTDQSKSNAATVSSDCDATHENKQLQDDIPEASFENITSDFDLPPVLPTVIRESSHESNASKKMSSTSNSTSDANESPDQHRKRIHKGLQNSKPPSSAKDKRPPILSTSSILNAPVLTELLNRPYRGAPYNLLQSSGICHVLRESNEVLHGQQLKKTGTVGSRLSGSFGQQHSLTSSDNLNVETTNLVNNNDQNSTEVTSKDGVNNKASTKVNDLTSMKDLDKSSSEAINTSERKAPKVNIPPPVQYDFEDDFANTMKEIILFLKSIDETKQETQSQKKIKEQLNDFFKLLMDPKNEMKHMNGETNDSSPKGDICFSVDAISSKMTSIIDEWKLKCMSTLKVRYNTLLEEWRDSSMAGLMDHYEQLLEDNAFCSFKSRFDNLLENSILYALNTNPKFGVPDKIRNFMAQNVFIGRNLKAPTKTLSKKMKLKMQGKKTNKKYSAKFSRAAEEAMREDLSDKNVQNIPAVDNNQDNEPCEDPSFNNLQKETDNGLQSNDNKANGPQEKPTISESLHSFIENFLYETNDDENATEELDYNQSTTWEINSNGLTECVNGEDDIAMESTEKDNYAGHSDEMYQHETFADNKGDTDDDSHKLFIACDMSDENDQPFLIDYSRQHVASHELQASHEHLCDQANTHDLLVTEADDRLIDDDPEYSKLNKVIANSNLARHEDSSNQPSANDLCVTADPRPNDVDPDINPNSPEACPRKASDHDVFEPEQDELFTQSKESLADNTRPPKEYTWINVVKVESDAEPAVLYSRLLLNEDSPISEVMNVFSCNMKTYNKELSSLFDEIDFNTDPSKTQALTK</sequence>
<feature type="compositionally biased region" description="Polar residues" evidence="1">
    <location>
        <begin position="780"/>
        <end position="790"/>
    </location>
</feature>
<name>A0A9W3BAX5_BIOGL</name>
<feature type="region of interest" description="Disordered" evidence="1">
    <location>
        <begin position="1887"/>
        <end position="1924"/>
    </location>
</feature>